<name>A0A7H9ARG8_9FLAO</name>
<gene>
    <name evidence="1" type="ORF">HYG79_11995</name>
</gene>
<sequence length="83" mass="9840">MNLYRQEKLVEKLLKFRLKKYGFDHIKVECYDRFDGDSYMCRVECFKGGSSIENRVMKLESELTETFVTEAENRVSEILTSVD</sequence>
<dbReference type="KEGG" id="cagg:HYG79_11995"/>
<keyword evidence="2" id="KW-1185">Reference proteome</keyword>
<organism evidence="1 2">
    <name type="scientific">Costertonia aggregata</name>
    <dbReference type="NCBI Taxonomy" id="343403"/>
    <lineage>
        <taxon>Bacteria</taxon>
        <taxon>Pseudomonadati</taxon>
        <taxon>Bacteroidota</taxon>
        <taxon>Flavobacteriia</taxon>
        <taxon>Flavobacteriales</taxon>
        <taxon>Flavobacteriaceae</taxon>
        <taxon>Costertonia</taxon>
    </lineage>
</organism>
<dbReference type="RefSeq" id="WP_179242320.1">
    <property type="nucleotide sequence ID" value="NZ_CP058595.1"/>
</dbReference>
<protein>
    <submittedName>
        <fullName evidence="1">Uncharacterized protein</fullName>
    </submittedName>
</protein>
<evidence type="ECO:0000313" key="2">
    <source>
        <dbReference type="Proteomes" id="UP000509302"/>
    </source>
</evidence>
<reference evidence="1 2" key="1">
    <citation type="journal article" date="2006" name="Int. J. Syst. Evol. Microbiol.">
        <title>Costertonia aggregata gen. nov., sp. nov., a mesophilic marine bacterium of the family Flavobacteriaceae, isolated from a mature biofilm.</title>
        <authorList>
            <person name="Kwon K.K."/>
            <person name="Lee Y.K."/>
            <person name="Lee H.K."/>
        </authorList>
    </citation>
    <scope>NUCLEOTIDE SEQUENCE [LARGE SCALE GENOMIC DNA]</scope>
    <source>
        <strain evidence="1 2">KCCM 42265</strain>
    </source>
</reference>
<accession>A0A7H9ARG8</accession>
<dbReference type="Proteomes" id="UP000509302">
    <property type="component" value="Chromosome"/>
</dbReference>
<dbReference type="AlphaFoldDB" id="A0A7H9ARG8"/>
<evidence type="ECO:0000313" key="1">
    <source>
        <dbReference type="EMBL" id="QLG46034.1"/>
    </source>
</evidence>
<proteinExistence type="predicted"/>
<dbReference type="EMBL" id="CP058595">
    <property type="protein sequence ID" value="QLG46034.1"/>
    <property type="molecule type" value="Genomic_DNA"/>
</dbReference>